<protein>
    <submittedName>
        <fullName evidence="2">Uncharacterized protein</fullName>
    </submittedName>
</protein>
<evidence type="ECO:0000256" key="1">
    <source>
        <dbReference type="SAM" id="Phobius"/>
    </source>
</evidence>
<dbReference type="RefSeq" id="WP_125136374.1">
    <property type="nucleotide sequence ID" value="NZ_LR130778.1"/>
</dbReference>
<evidence type="ECO:0000313" key="2">
    <source>
        <dbReference type="EMBL" id="VDN46963.1"/>
    </source>
</evidence>
<feature type="transmembrane region" description="Helical" evidence="1">
    <location>
        <begin position="56"/>
        <end position="78"/>
    </location>
</feature>
<keyword evidence="1" id="KW-1133">Transmembrane helix</keyword>
<dbReference type="Proteomes" id="UP000279029">
    <property type="component" value="Chromosome"/>
</dbReference>
<evidence type="ECO:0000313" key="3">
    <source>
        <dbReference type="Proteomes" id="UP000279029"/>
    </source>
</evidence>
<accession>A0A3P7P9X7</accession>
<dbReference type="EMBL" id="LR130778">
    <property type="protein sequence ID" value="VDN46963.1"/>
    <property type="molecule type" value="Genomic_DNA"/>
</dbReference>
<keyword evidence="1" id="KW-0812">Transmembrane</keyword>
<keyword evidence="1" id="KW-0472">Membrane</keyword>
<sequence length="112" mass="11623">MTLQLGLATFSGGFIFAFLIRLLWGELVTNFGPAGGWLAAGFIVGTTWSLNHGVGLIYQTGAAWIDMAYAAGFGLFAANIIVDKADVGKGFVNIVFAIIGGILGGFLLSCMG</sequence>
<feature type="transmembrane region" description="Helical" evidence="1">
    <location>
        <begin position="31"/>
        <end position="50"/>
    </location>
</feature>
<organism evidence="2 3">
    <name type="scientific">Petrocella atlantisensis</name>
    <dbReference type="NCBI Taxonomy" id="2173034"/>
    <lineage>
        <taxon>Bacteria</taxon>
        <taxon>Bacillati</taxon>
        <taxon>Bacillota</taxon>
        <taxon>Clostridia</taxon>
        <taxon>Lachnospirales</taxon>
        <taxon>Vallitaleaceae</taxon>
        <taxon>Petrocella</taxon>
    </lineage>
</organism>
<proteinExistence type="predicted"/>
<dbReference type="AlphaFoldDB" id="A0A3P7P9X7"/>
<name>A0A3P7P9X7_9FIRM</name>
<feature type="transmembrane region" description="Helical" evidence="1">
    <location>
        <begin position="90"/>
        <end position="109"/>
    </location>
</feature>
<dbReference type="Pfam" id="PF21846">
    <property type="entry name" value="DUF6905"/>
    <property type="match status" value="1"/>
</dbReference>
<keyword evidence="3" id="KW-1185">Reference proteome</keyword>
<feature type="transmembrane region" description="Helical" evidence="1">
    <location>
        <begin position="6"/>
        <end position="24"/>
    </location>
</feature>
<dbReference type="OrthoDB" id="1028168at2"/>
<dbReference type="KEGG" id="cbar:PATL70BA_1089"/>
<gene>
    <name evidence="2" type="ORF">PATL70BA_1089</name>
</gene>
<reference evidence="2 3" key="1">
    <citation type="submission" date="2018-09" db="EMBL/GenBank/DDBJ databases">
        <authorList>
            <person name="Postec A."/>
        </authorList>
    </citation>
    <scope>NUCLEOTIDE SEQUENCE [LARGE SCALE GENOMIC DNA]</scope>
    <source>
        <strain evidence="2">70B-A</strain>
    </source>
</reference>
<dbReference type="InterPro" id="IPR054200">
    <property type="entry name" value="DUF6905"/>
</dbReference>